<protein>
    <submittedName>
        <fullName evidence="3">Glycine betaine ABC transporter substrate-binding protein</fullName>
    </submittedName>
</protein>
<dbReference type="GO" id="GO:0043190">
    <property type="term" value="C:ATP-binding cassette (ABC) transporter complex"/>
    <property type="evidence" value="ECO:0007669"/>
    <property type="project" value="InterPro"/>
</dbReference>
<dbReference type="Gene3D" id="3.40.190.10">
    <property type="entry name" value="Periplasmic binding protein-like II"/>
    <property type="match status" value="1"/>
</dbReference>
<gene>
    <name evidence="3" type="ORF">A9B99_15785</name>
</gene>
<dbReference type="Proteomes" id="UP000078225">
    <property type="component" value="Unassembled WGS sequence"/>
</dbReference>
<organism evidence="3 4">
    <name type="scientific">Mangrovibacter phragmitis</name>
    <dbReference type="NCBI Taxonomy" id="1691903"/>
    <lineage>
        <taxon>Bacteria</taxon>
        <taxon>Pseudomonadati</taxon>
        <taxon>Pseudomonadota</taxon>
        <taxon>Gammaproteobacteria</taxon>
        <taxon>Enterobacterales</taxon>
        <taxon>Enterobacteriaceae</taxon>
        <taxon>Mangrovibacter</taxon>
    </lineage>
</organism>
<comment type="caution">
    <text evidence="3">The sequence shown here is derived from an EMBL/GenBank/DDBJ whole genome shotgun (WGS) entry which is preliminary data.</text>
</comment>
<dbReference type="GO" id="GO:0022857">
    <property type="term" value="F:transmembrane transporter activity"/>
    <property type="evidence" value="ECO:0007669"/>
    <property type="project" value="InterPro"/>
</dbReference>
<dbReference type="OrthoDB" id="9787902at2"/>
<keyword evidence="4" id="KW-1185">Reference proteome</keyword>
<reference evidence="4" key="1">
    <citation type="submission" date="2016-05" db="EMBL/GenBank/DDBJ databases">
        <authorList>
            <person name="Behera P."/>
            <person name="Vaishampayan P."/>
            <person name="Singh N."/>
            <person name="Raina V."/>
            <person name="Suar M."/>
            <person name="Pattnaik A."/>
            <person name="Rastogi G."/>
        </authorList>
    </citation>
    <scope>NUCLEOTIDE SEQUENCE [LARGE SCALE GENOMIC DNA]</scope>
    <source>
        <strain evidence="4">MP23</strain>
    </source>
</reference>
<dbReference type="InterPro" id="IPR007210">
    <property type="entry name" value="ABC_Gly_betaine_transp_sub-bd"/>
</dbReference>
<feature type="signal peptide" evidence="1">
    <location>
        <begin position="1"/>
        <end position="24"/>
    </location>
</feature>
<evidence type="ECO:0000313" key="4">
    <source>
        <dbReference type="Proteomes" id="UP000078225"/>
    </source>
</evidence>
<dbReference type="Gene3D" id="3.40.190.100">
    <property type="entry name" value="Glycine betaine-binding periplasmic protein, domain 2"/>
    <property type="match status" value="1"/>
</dbReference>
<dbReference type="RefSeq" id="WP_064600923.1">
    <property type="nucleotide sequence ID" value="NZ_CP134782.1"/>
</dbReference>
<evidence type="ECO:0000256" key="1">
    <source>
        <dbReference type="SAM" id="SignalP"/>
    </source>
</evidence>
<keyword evidence="1" id="KW-0732">Signal</keyword>
<accession>A0A1B7KZ29</accession>
<dbReference type="Pfam" id="PF04069">
    <property type="entry name" value="OpuAC"/>
    <property type="match status" value="1"/>
</dbReference>
<feature type="domain" description="ABC-type glycine betaine transport system substrate-binding" evidence="2">
    <location>
        <begin position="38"/>
        <end position="307"/>
    </location>
</feature>
<sequence>MKKTFPVALTLISAVLMATGSATAAGLPGKGVTVYPVQSPLPEESFQTELVNRALEKLGYDVKPTKEVDYNVAYTAISEGDATYMAVNWEPLQNDMYNSAGGDKKFYRKGTYISGAAQGYLIDKKTADKYHITDLSQLKDPKIAKLFDSTGNGKADLTGCNPGWNCGAVIATQIKAYGLSNTVEQNQGNYSAIIAETLARYKAGKPVLYYAWTPYWVSFVLKPGKDVVWLTVPFSANPGGLKGLDTTLPNGKNYGFSVNNEHIVANKAWADKNPAAAKLFAIMKLPLEDVNAQNLRMHEGQDSAQDVQQQVDGWIKAHQSTFDGWVKQAMAAANQS</sequence>
<dbReference type="NCBIfam" id="NF008334">
    <property type="entry name" value="PRK11119.1"/>
    <property type="match status" value="1"/>
</dbReference>
<feature type="chain" id="PRO_5008596527" evidence="1">
    <location>
        <begin position="25"/>
        <end position="336"/>
    </location>
</feature>
<dbReference type="CDD" id="cd13638">
    <property type="entry name" value="PBP2_EcProx_like"/>
    <property type="match status" value="1"/>
</dbReference>
<dbReference type="EMBL" id="LYRP01000048">
    <property type="protein sequence ID" value="OAT75324.1"/>
    <property type="molecule type" value="Genomic_DNA"/>
</dbReference>
<dbReference type="SUPFAM" id="SSF53850">
    <property type="entry name" value="Periplasmic binding protein-like II"/>
    <property type="match status" value="1"/>
</dbReference>
<dbReference type="AlphaFoldDB" id="A0A1B7KZ29"/>
<name>A0A1B7KZ29_9ENTR</name>
<proteinExistence type="predicted"/>
<evidence type="ECO:0000259" key="2">
    <source>
        <dbReference type="Pfam" id="PF04069"/>
    </source>
</evidence>
<evidence type="ECO:0000313" key="3">
    <source>
        <dbReference type="EMBL" id="OAT75324.1"/>
    </source>
</evidence>
<dbReference type="STRING" id="1691903.A9B99_15785"/>